<evidence type="ECO:0000259" key="1">
    <source>
        <dbReference type="SMART" id="SM01321"/>
    </source>
</evidence>
<organism evidence="2 3">
    <name type="scientific">Candidatus Thiomargarita nelsonii</name>
    <dbReference type="NCBI Taxonomy" id="1003181"/>
    <lineage>
        <taxon>Bacteria</taxon>
        <taxon>Pseudomonadati</taxon>
        <taxon>Pseudomonadota</taxon>
        <taxon>Gammaproteobacteria</taxon>
        <taxon>Thiotrichales</taxon>
        <taxon>Thiotrichaceae</taxon>
        <taxon>Thiomargarita</taxon>
    </lineage>
</organism>
<dbReference type="PANTHER" id="PTHR36966">
    <property type="entry name" value="REP-ASSOCIATED TYROSINE TRANSPOSASE"/>
    <property type="match status" value="1"/>
</dbReference>
<dbReference type="SUPFAM" id="SSF143422">
    <property type="entry name" value="Transposase IS200-like"/>
    <property type="match status" value="1"/>
</dbReference>
<dbReference type="Pfam" id="PF01797">
    <property type="entry name" value="Y1_Tnp"/>
    <property type="match status" value="1"/>
</dbReference>
<dbReference type="EMBL" id="JSZA02000088">
    <property type="protein sequence ID" value="TGO02697.1"/>
    <property type="molecule type" value="Genomic_DNA"/>
</dbReference>
<evidence type="ECO:0000313" key="3">
    <source>
        <dbReference type="Proteomes" id="UP000030428"/>
    </source>
</evidence>
<dbReference type="Proteomes" id="UP000030428">
    <property type="component" value="Unassembled WGS sequence"/>
</dbReference>
<dbReference type="InterPro" id="IPR052715">
    <property type="entry name" value="RAYT_transposase"/>
</dbReference>
<proteinExistence type="predicted"/>
<dbReference type="SMART" id="SM01321">
    <property type="entry name" value="Y1_Tnp"/>
    <property type="match status" value="1"/>
</dbReference>
<dbReference type="InterPro" id="IPR002686">
    <property type="entry name" value="Transposase_17"/>
</dbReference>
<dbReference type="InterPro" id="IPR036515">
    <property type="entry name" value="Transposase_17_sf"/>
</dbReference>
<dbReference type="GO" id="GO:0004803">
    <property type="term" value="F:transposase activity"/>
    <property type="evidence" value="ECO:0007669"/>
    <property type="project" value="InterPro"/>
</dbReference>
<evidence type="ECO:0000313" key="2">
    <source>
        <dbReference type="EMBL" id="TGO02697.1"/>
    </source>
</evidence>
<sequence length="184" mass="21245">MKWKNYYQPHSIYFFTSRITEKIHILRTDEFKQIVADSLQKYLDKYAVNLYGYVIMDNHIHILISAPTAEGVKRCVQQTLRDSSCNLTRKLESFLDTPFASQAQSILQIFAKHSNGKARYAVWKEQARGIPICTPTVFHTKLDYIHNNPVRAQLVSEPSAYRFSSYLSIYQGEPGILPIESPIL</sequence>
<comment type="caution">
    <text evidence="2">The sequence shown here is derived from an EMBL/GenBank/DDBJ whole genome shotgun (WGS) entry which is preliminary data.</text>
</comment>
<feature type="domain" description="Transposase IS200-like" evidence="1">
    <location>
        <begin position="8"/>
        <end position="148"/>
    </location>
</feature>
<reference evidence="2 3" key="1">
    <citation type="journal article" date="2016" name="Front. Microbiol.">
        <title>Single-Cell (Meta-)Genomics of a Dimorphic Candidatus Thiomargarita nelsonii Reveals Genomic Plasticity.</title>
        <authorList>
            <person name="Flood B.E."/>
            <person name="Fliss P."/>
            <person name="Jones D.S."/>
            <person name="Dick G.J."/>
            <person name="Jain S."/>
            <person name="Kaster A.K."/>
            <person name="Winkel M."/>
            <person name="Mussmann M."/>
            <person name="Bailey J."/>
        </authorList>
    </citation>
    <scope>NUCLEOTIDE SEQUENCE [LARGE SCALE GENOMIC DNA]</scope>
    <source>
        <strain evidence="2">Hydrate Ridge</strain>
    </source>
</reference>
<accession>A0A4E0QP29</accession>
<dbReference type="GO" id="GO:0043565">
    <property type="term" value="F:sequence-specific DNA binding"/>
    <property type="evidence" value="ECO:0007669"/>
    <property type="project" value="TreeGrafter"/>
</dbReference>
<dbReference type="Gene3D" id="3.30.70.1290">
    <property type="entry name" value="Transposase IS200-like"/>
    <property type="match status" value="1"/>
</dbReference>
<protein>
    <recommendedName>
        <fullName evidence="1">Transposase IS200-like domain-containing protein</fullName>
    </recommendedName>
</protein>
<dbReference type="AlphaFoldDB" id="A0A4E0QP29"/>
<keyword evidence="3" id="KW-1185">Reference proteome</keyword>
<dbReference type="PANTHER" id="PTHR36966:SF1">
    <property type="entry name" value="REP-ASSOCIATED TYROSINE TRANSPOSASE"/>
    <property type="match status" value="1"/>
</dbReference>
<gene>
    <name evidence="2" type="ORF">PN36_20365</name>
</gene>
<dbReference type="GO" id="GO:0006313">
    <property type="term" value="P:DNA transposition"/>
    <property type="evidence" value="ECO:0007669"/>
    <property type="project" value="InterPro"/>
</dbReference>
<name>A0A4E0QP29_9GAMM</name>